<dbReference type="SUPFAM" id="SSF69318">
    <property type="entry name" value="Integrin alpha N-terminal domain"/>
    <property type="match status" value="1"/>
</dbReference>
<feature type="chain" id="PRO_5011535231" evidence="2">
    <location>
        <begin position="40"/>
        <end position="1023"/>
    </location>
</feature>
<keyword evidence="1 2" id="KW-0732">Signal</keyword>
<keyword evidence="4" id="KW-1185">Reference proteome</keyword>
<protein>
    <submittedName>
        <fullName evidence="3">Repeat domain-containing protein</fullName>
    </submittedName>
</protein>
<dbReference type="AlphaFoldDB" id="A0A1G9GR11"/>
<evidence type="ECO:0000313" key="4">
    <source>
        <dbReference type="Proteomes" id="UP000199155"/>
    </source>
</evidence>
<evidence type="ECO:0000256" key="1">
    <source>
        <dbReference type="ARBA" id="ARBA00022729"/>
    </source>
</evidence>
<dbReference type="InterPro" id="IPR013517">
    <property type="entry name" value="FG-GAP"/>
</dbReference>
<accession>A0A1G9GR11</accession>
<dbReference type="Gene3D" id="2.130.10.130">
    <property type="entry name" value="Integrin alpha, N-terminal"/>
    <property type="match status" value="1"/>
</dbReference>
<sequence length="1023" mass="108687">MRIHRRMPGGAPSLRAPISLALTLALAVAPAVTAFPAHAVEHLTKPASQEHTPEETRALAEAAETGEPVEVLSQRTETVETFANPDGSFTTDQYALAQRVRKGGKLVDIDTTLARNTDGTLSTKATEVGVTFSGGGEGPLATVTRDGRSMSWSWPGKLPAPEVDGDTVIYRNVLEDVDLKLKAGTAGFGQLLVVHNATAAANPALTQIELPLETKGLSVKADEHGNLRALNPAGQEIFTAPTPMMWDSSKPLAARSTEPTPPPPAHEFEAPMGAKEGAVGVELDADSLSLTPDSDILKGDDTQYPVYIDPAVSGSREAWTIAYSGAPSTAFYNGNGWDEGDGNKVTSYARVGNPGDGTSRSFFRMDTNNLWNTDKVISSSTFKIKNSYSYSCTKREVQLWLTGGISSSTKWSAQPSWAEKLAAVSDAKGYSSSCPAGSLAFNVTAGAKKAQSSKWNNITLGLRAATESDKLAYKRFEAKSAVLSTTYNTRPNPPSGLDTIPSTRNTAGCGDTAPHGLIGNTDIYLTAKISDPDGGTVKADIHLWPTGHHPNDDPNGKLIVDTHVSAPSGTVVKLKVTKAQLTPYVSVANGNFSWKVQAEDGSLSSDWVPASGKPGCRFVFDPNRPSTPPGVTSSQFPDGSNGWPATTGTVRTEGTFNVTSGGVADVTKYEYWTDWDATRRTATPSSAGGSVALKLTPTVAGANQLYVRSLDKAGNYSDTTTYLFYANGPRTPDKPGDLNGDGNPDLWAVEPAGTLFPFFGAGDGNFTKAAFRSSGINFTGAGITHRGDWTGDGYEDLIALRNDTALGTKRLWMHPNNGTGYACTACDTGEQARELSVYDAANNHWSNADQILAVGDVDGPLDVDADGTIDIDGYPDLLVKQGDLLWLYYGAPDNRLDSYREPILIGPDSWAKSTLIAPGNLWGDERVDLLSRNTETGDLHIFAGTGPDGDGLADQSAKLKTGWGFTTAAHPLIASPGDADHDGYPDLVSTKTTGHLWFYPRITKGDEPYRDLGDGWTGYQSIS</sequence>
<dbReference type="Pfam" id="PF13517">
    <property type="entry name" value="FG-GAP_3"/>
    <property type="match status" value="1"/>
</dbReference>
<evidence type="ECO:0000313" key="3">
    <source>
        <dbReference type="EMBL" id="SDL03074.1"/>
    </source>
</evidence>
<dbReference type="EMBL" id="FNFF01000016">
    <property type="protein sequence ID" value="SDL03074.1"/>
    <property type="molecule type" value="Genomic_DNA"/>
</dbReference>
<organism evidence="3 4">
    <name type="scientific">Streptomyces indicus</name>
    <dbReference type="NCBI Taxonomy" id="417292"/>
    <lineage>
        <taxon>Bacteria</taxon>
        <taxon>Bacillati</taxon>
        <taxon>Actinomycetota</taxon>
        <taxon>Actinomycetes</taxon>
        <taxon>Kitasatosporales</taxon>
        <taxon>Streptomycetaceae</taxon>
        <taxon>Streptomyces</taxon>
    </lineage>
</organism>
<proteinExistence type="predicted"/>
<dbReference type="Proteomes" id="UP000199155">
    <property type="component" value="Unassembled WGS sequence"/>
</dbReference>
<dbReference type="InterPro" id="IPR028994">
    <property type="entry name" value="Integrin_alpha_N"/>
</dbReference>
<evidence type="ECO:0000256" key="2">
    <source>
        <dbReference type="SAM" id="SignalP"/>
    </source>
</evidence>
<reference evidence="3 4" key="1">
    <citation type="submission" date="2016-10" db="EMBL/GenBank/DDBJ databases">
        <authorList>
            <person name="de Groot N.N."/>
        </authorList>
    </citation>
    <scope>NUCLEOTIDE SEQUENCE [LARGE SCALE GENOMIC DNA]</scope>
    <source>
        <strain evidence="3 4">CGMCC 4.5727</strain>
    </source>
</reference>
<gene>
    <name evidence="3" type="ORF">SAMN05421806_116158</name>
</gene>
<dbReference type="STRING" id="417292.SAMN05421806_116158"/>
<feature type="signal peptide" evidence="2">
    <location>
        <begin position="1"/>
        <end position="39"/>
    </location>
</feature>
<name>A0A1G9GR11_9ACTN</name>